<evidence type="ECO:0000313" key="3">
    <source>
        <dbReference type="Proteomes" id="UP000245678"/>
    </source>
</evidence>
<sequence length="1153" mass="124406">MGRRILLFITVLLFISLKSFSAVFTVTSNADSGLGTLREALTLAAANGSATKDYIYFNLPGLSDAARTIQLATQLPDVSPNLVIDASAQPGLPFLTSDAKIKISTPVNLEACTILNGSSVNNVEVYALFLDDYSSIGILYVDLKARNAINISNGSNIIIGATGKGNLITGFYTNSIALSHINNITMQANTIGLHVDYSDFRQGAPIDIIDCNNILIGGDSQQGNVLLCATNINFPQNSVGNKLDIKSNNFGVLKDGITTAADEMFYVRINTDFINEYGTDNVNAAATVAFNFNNNIAGNFGNVFRINAVKGTVDINSNYFGIARDKSTRLNFPHVTSYEGTAISILNSNAQVNIGGNDNNKGNFFAYSFSAVGASKSTNILLRNNEYECLVYKTAYTNDNTDGSIPYITIDKTITNNLVTTLTGTSTPLATVDIYSSESCQYTQCSIRMLIKTVTADANGNWKTNLSDFGGIFYVSATLNNRTSLFKTYEVDTKNIVIADIRCGTKGTISGIEVPQGLSYHWEDENGIFVSNNLILSTDKPGKYRLVLGTGCITSDLLEIKDNRIIIYDNSITKNDASCGQQNGSIKNLFIYDPELKIDKTTWTNANNTIIGNNTDIDLLPPGAYTLKVTTTDGCTTTYGPVVIRNSNGPNIDQSHPDIQSTSCGQSTGSIKNIIVTGTGNIKYSWLNAQHEEVSTTNELTGQPAGIYVLKVTDDSQCGQIFSSEINIPEVNSITLDETKYVNNPTTCNQNNGSIKGITATGATKYQWLNKADNSTVGTKPDLTDVPPGDYQLIASNDFGCSKTSRSYHIDATPIINYPAYPSVINNSCPGQNNGSISLIPDSRVKFISWSDENGQPAGTGPTISNLKPGKYYVSFADANGCQTLILPPYIINETQPLQIRENSESLNHDYCGLKTAAISNIQITGGVLPYTYLWTDATGASLGTSKDISGIGAGTYTLQVKDAGNCALIASHSYTILNTDNIVDAPEINKLQLCSPGEAQLSVSSPQAGSNYRLYSSLTDNTFLDEQPGGIFEINANASSTFYISRISGTCESTRTKADITISLSAIDIPNVFTPNGDGNNDYWKIKGAENYPQAHIQIFTRYGQKIYESTGYSIPFDGTYNGLKLPSAVYYYIINLGKSCKLLSGNLTILR</sequence>
<reference evidence="2 3" key="1">
    <citation type="submission" date="2018-05" db="EMBL/GenBank/DDBJ databases">
        <title>Genomic Encyclopedia of Archaeal and Bacterial Type Strains, Phase II (KMG-II): from individual species to whole genera.</title>
        <authorList>
            <person name="Goeker M."/>
        </authorList>
    </citation>
    <scope>NUCLEOTIDE SEQUENCE [LARGE SCALE GENOMIC DNA]</scope>
    <source>
        <strain evidence="2 3">DSM 19975</strain>
    </source>
</reference>
<gene>
    <name evidence="2" type="ORF">LX99_02742</name>
</gene>
<dbReference type="Gene3D" id="2.60.40.10">
    <property type="entry name" value="Immunoglobulins"/>
    <property type="match status" value="1"/>
</dbReference>
<dbReference type="NCBIfam" id="TIGR04131">
    <property type="entry name" value="Bac_Flav_CTERM"/>
    <property type="match status" value="1"/>
</dbReference>
<dbReference type="InterPro" id="IPR044023">
    <property type="entry name" value="Ig_7"/>
</dbReference>
<comment type="caution">
    <text evidence="2">The sequence shown here is derived from an EMBL/GenBank/DDBJ whole genome shotgun (WGS) entry which is preliminary data.</text>
</comment>
<evidence type="ECO:0000313" key="2">
    <source>
        <dbReference type="EMBL" id="PWK77857.1"/>
    </source>
</evidence>
<dbReference type="AlphaFoldDB" id="A0A316HBR5"/>
<accession>A0A316HBR5</accession>
<dbReference type="RefSeq" id="WP_109608356.1">
    <property type="nucleotide sequence ID" value="NZ_QGHA01000004.1"/>
</dbReference>
<proteinExistence type="predicted"/>
<dbReference type="EMBL" id="QGHA01000004">
    <property type="protein sequence ID" value="PWK77857.1"/>
    <property type="molecule type" value="Genomic_DNA"/>
</dbReference>
<evidence type="ECO:0000259" key="1">
    <source>
        <dbReference type="Pfam" id="PF19081"/>
    </source>
</evidence>
<dbReference type="InterPro" id="IPR013783">
    <property type="entry name" value="Ig-like_fold"/>
</dbReference>
<dbReference type="Pfam" id="PF19081">
    <property type="entry name" value="Ig_7"/>
    <property type="match status" value="1"/>
</dbReference>
<dbReference type="Pfam" id="PF13585">
    <property type="entry name" value="CHU_C"/>
    <property type="match status" value="1"/>
</dbReference>
<organism evidence="2 3">
    <name type="scientific">Mucilaginibacter oryzae</name>
    <dbReference type="NCBI Taxonomy" id="468058"/>
    <lineage>
        <taxon>Bacteria</taxon>
        <taxon>Pseudomonadati</taxon>
        <taxon>Bacteroidota</taxon>
        <taxon>Sphingobacteriia</taxon>
        <taxon>Sphingobacteriales</taxon>
        <taxon>Sphingobacteriaceae</taxon>
        <taxon>Mucilaginibacter</taxon>
    </lineage>
</organism>
<dbReference type="InterPro" id="IPR026341">
    <property type="entry name" value="T9SS_type_B"/>
</dbReference>
<name>A0A316HBR5_9SPHI</name>
<protein>
    <submittedName>
        <fullName evidence="2">Gliding motility-associated-like protein</fullName>
    </submittedName>
</protein>
<feature type="domain" description="Ig-like" evidence="1">
    <location>
        <begin position="986"/>
        <end position="1063"/>
    </location>
</feature>
<keyword evidence="3" id="KW-1185">Reference proteome</keyword>
<dbReference type="Proteomes" id="UP000245678">
    <property type="component" value="Unassembled WGS sequence"/>
</dbReference>